<comment type="catalytic activity">
    <reaction evidence="1">
        <text>4 hydroquinone + O2 = 4 benzosemiquinone + 2 H2O</text>
        <dbReference type="Rhea" id="RHEA:11276"/>
        <dbReference type="ChEBI" id="CHEBI:15377"/>
        <dbReference type="ChEBI" id="CHEBI:15379"/>
        <dbReference type="ChEBI" id="CHEBI:17594"/>
        <dbReference type="ChEBI" id="CHEBI:17977"/>
        <dbReference type="EC" id="1.10.3.2"/>
    </reaction>
</comment>
<proteinExistence type="inferred from homology"/>
<evidence type="ECO:0000313" key="14">
    <source>
        <dbReference type="Proteomes" id="UP001323405"/>
    </source>
</evidence>
<dbReference type="InterPro" id="IPR008972">
    <property type="entry name" value="Cupredoxin"/>
</dbReference>
<evidence type="ECO:0000256" key="9">
    <source>
        <dbReference type="ARBA" id="ARBA00023185"/>
    </source>
</evidence>
<dbReference type="EC" id="1.10.3.2" evidence="4"/>
<dbReference type="CDD" id="cd13880">
    <property type="entry name" value="CuRO_2_MaLCC_like"/>
    <property type="match status" value="1"/>
</dbReference>
<evidence type="ECO:0000256" key="7">
    <source>
        <dbReference type="ARBA" id="ARBA00023008"/>
    </source>
</evidence>
<dbReference type="SUPFAM" id="SSF49503">
    <property type="entry name" value="Cupredoxins"/>
    <property type="match status" value="3"/>
</dbReference>
<reference evidence="13 14" key="1">
    <citation type="journal article" date="2023" name="bioRxiv">
        <title>High-quality genome assemblies of four members of thePodospora anserinaspecies complex.</title>
        <authorList>
            <person name="Ament-Velasquez S.L."/>
            <person name="Vogan A.A."/>
            <person name="Wallerman O."/>
            <person name="Hartmann F."/>
            <person name="Gautier V."/>
            <person name="Silar P."/>
            <person name="Giraud T."/>
            <person name="Johannesson H."/>
        </authorList>
    </citation>
    <scope>NUCLEOTIDE SEQUENCE [LARGE SCALE GENOMIC DNA]</scope>
    <source>
        <strain evidence="13 14">CBS 415.72m</strain>
    </source>
</reference>
<keyword evidence="5" id="KW-0479">Metal-binding</keyword>
<evidence type="ECO:0000313" key="13">
    <source>
        <dbReference type="EMBL" id="KAK4652669.1"/>
    </source>
</evidence>
<comment type="caution">
    <text evidence="13">The sequence shown here is derived from an EMBL/GenBank/DDBJ whole genome shotgun (WGS) entry which is preliminary data.</text>
</comment>
<gene>
    <name evidence="13" type="primary">lcc1</name>
    <name evidence="13" type="ORF">QC762_501200</name>
</gene>
<dbReference type="EMBL" id="JAFFHA010000007">
    <property type="protein sequence ID" value="KAK4652669.1"/>
    <property type="molecule type" value="Genomic_DNA"/>
</dbReference>
<protein>
    <recommendedName>
        <fullName evidence="4">laccase</fullName>
        <ecNumber evidence="4">1.10.3.2</ecNumber>
    </recommendedName>
</protein>
<comment type="similarity">
    <text evidence="3">Belongs to the multicopper oxidase family.</text>
</comment>
<keyword evidence="9" id="KW-0439">Lignin degradation</keyword>
<keyword evidence="7" id="KW-0186">Copper</keyword>
<dbReference type="PROSITE" id="PS00079">
    <property type="entry name" value="MULTICOPPER_OXIDASE1"/>
    <property type="match status" value="1"/>
</dbReference>
<dbReference type="InterPro" id="IPR002355">
    <property type="entry name" value="Cu_oxidase_Cu_BS"/>
</dbReference>
<dbReference type="Gene3D" id="2.60.40.420">
    <property type="entry name" value="Cupredoxins - blue copper proteins"/>
    <property type="match status" value="3"/>
</dbReference>
<dbReference type="Proteomes" id="UP001323405">
    <property type="component" value="Unassembled WGS sequence"/>
</dbReference>
<dbReference type="Pfam" id="PF07732">
    <property type="entry name" value="Cu-oxidase_3"/>
    <property type="match status" value="1"/>
</dbReference>
<dbReference type="Pfam" id="PF07731">
    <property type="entry name" value="Cu-oxidase_2"/>
    <property type="match status" value="1"/>
</dbReference>
<evidence type="ECO:0000256" key="4">
    <source>
        <dbReference type="ARBA" id="ARBA00012297"/>
    </source>
</evidence>
<dbReference type="GeneID" id="87910453"/>
<keyword evidence="14" id="KW-1185">Reference proteome</keyword>
<keyword evidence="6" id="KW-0560">Oxidoreductase</keyword>
<sequence>MTISVRFESPFLLILTSSPLHPPPHPVLLSVYSLQFLFMMKSFFSAAALLLGLVAPSAVLAAPSLPGVPREVTRDLLRPVEERQSSCHTAANRACWAPGFDINTDYEVSTPNTGVTRTYTLTLTEVDNWLGPDGVVKQKVMLVNGDIFGPTITANWGDWIQVNVINNLRTNGTSIHWHGLHQKGTNMHDGANGVTECPIPPKGGSRIYRFRAQQYGTSWYHSHFSAQYGNGVVGTIVVNGPASVPYDIDLGVFPITDYYHKPADVLVEETMNGGPPPSDTVLFKGHGKNPQTGAGKFANVTLTPGKRHRLRIINTSTHDHFQLKLQNHTMTIIAADMVPVQAQTVDSLFLAVGQRYDVTIDANKSVGNYWFNATFGGGLACGASLNPHPAAVFRYQGAPNTLPTNIGTPAADANCMDLNNLTPVVSRSVPTSGFTPRPNNTLPVSLTLGGTPLFVWKVNGSSINVDWDKPIVDYVIAQNTSYPPQANVITVNSVNQWTYWLIENDPTGPFSIPHPMHLHGHDFLVVGRSPDQPAGVPQTRYRFNPATDMALLKSSNPVRRDVAMLPANGWLLIAFKSDNPGAWLFHCHIAWHVSGGLSVQYLERPNDLRNGFSQADKNQHNNNCNAWRAYWPTNPFPKIDSGLKVKKWVGEHPDWYIKN</sequence>
<dbReference type="InterPro" id="IPR001117">
    <property type="entry name" value="Cu-oxidase_2nd"/>
</dbReference>
<evidence type="ECO:0000259" key="11">
    <source>
        <dbReference type="Pfam" id="PF07731"/>
    </source>
</evidence>
<dbReference type="CDD" id="cd13901">
    <property type="entry name" value="CuRO_3_MaLCC_like"/>
    <property type="match status" value="1"/>
</dbReference>
<dbReference type="InterPro" id="IPR033138">
    <property type="entry name" value="Cu_oxidase_CS"/>
</dbReference>
<dbReference type="InterPro" id="IPR011706">
    <property type="entry name" value="Cu-oxidase_C"/>
</dbReference>
<evidence type="ECO:0000256" key="3">
    <source>
        <dbReference type="ARBA" id="ARBA00010609"/>
    </source>
</evidence>
<feature type="domain" description="Plastocyanin-like" evidence="12">
    <location>
        <begin position="132"/>
        <end position="242"/>
    </location>
</feature>
<dbReference type="Pfam" id="PF00394">
    <property type="entry name" value="Cu-oxidase"/>
    <property type="match status" value="1"/>
</dbReference>
<dbReference type="PANTHER" id="PTHR11709:SF87">
    <property type="entry name" value="LACCASE"/>
    <property type="match status" value="1"/>
</dbReference>
<dbReference type="RefSeq" id="XP_062741644.1">
    <property type="nucleotide sequence ID" value="XM_062890546.1"/>
</dbReference>
<comment type="cofactor">
    <cofactor evidence="2">
        <name>Cu cation</name>
        <dbReference type="ChEBI" id="CHEBI:23378"/>
    </cofactor>
</comment>
<evidence type="ECO:0000259" key="12">
    <source>
        <dbReference type="Pfam" id="PF07732"/>
    </source>
</evidence>
<evidence type="ECO:0000256" key="8">
    <source>
        <dbReference type="ARBA" id="ARBA00023180"/>
    </source>
</evidence>
<dbReference type="InterPro" id="IPR045087">
    <property type="entry name" value="Cu-oxidase_fam"/>
</dbReference>
<accession>A0ABR0GAL5</accession>
<dbReference type="PANTHER" id="PTHR11709">
    <property type="entry name" value="MULTI-COPPER OXIDASE"/>
    <property type="match status" value="1"/>
</dbReference>
<dbReference type="CDD" id="cd13854">
    <property type="entry name" value="CuRO_1_MaLCC_like"/>
    <property type="match status" value="1"/>
</dbReference>
<dbReference type="PROSITE" id="PS00080">
    <property type="entry name" value="MULTICOPPER_OXIDASE2"/>
    <property type="match status" value="1"/>
</dbReference>
<feature type="domain" description="Plastocyanin-like" evidence="11">
    <location>
        <begin position="476"/>
        <end position="606"/>
    </location>
</feature>
<organism evidence="13 14">
    <name type="scientific">Podospora pseudocomata</name>
    <dbReference type="NCBI Taxonomy" id="2093779"/>
    <lineage>
        <taxon>Eukaryota</taxon>
        <taxon>Fungi</taxon>
        <taxon>Dikarya</taxon>
        <taxon>Ascomycota</taxon>
        <taxon>Pezizomycotina</taxon>
        <taxon>Sordariomycetes</taxon>
        <taxon>Sordariomycetidae</taxon>
        <taxon>Sordariales</taxon>
        <taxon>Podosporaceae</taxon>
        <taxon>Podospora</taxon>
    </lineage>
</organism>
<evidence type="ECO:0000256" key="6">
    <source>
        <dbReference type="ARBA" id="ARBA00023002"/>
    </source>
</evidence>
<evidence type="ECO:0000259" key="10">
    <source>
        <dbReference type="Pfam" id="PF00394"/>
    </source>
</evidence>
<evidence type="ECO:0000256" key="5">
    <source>
        <dbReference type="ARBA" id="ARBA00022723"/>
    </source>
</evidence>
<dbReference type="InterPro" id="IPR011707">
    <property type="entry name" value="Cu-oxidase-like_N"/>
</dbReference>
<evidence type="ECO:0000256" key="1">
    <source>
        <dbReference type="ARBA" id="ARBA00000349"/>
    </source>
</evidence>
<feature type="domain" description="Plastocyanin-like" evidence="10">
    <location>
        <begin position="252"/>
        <end position="398"/>
    </location>
</feature>
<keyword evidence="8" id="KW-0325">Glycoprotein</keyword>
<name>A0ABR0GAL5_9PEZI</name>
<evidence type="ECO:0000256" key="2">
    <source>
        <dbReference type="ARBA" id="ARBA00001935"/>
    </source>
</evidence>